<organism evidence="2 3">
    <name type="scientific">Orbilia javanica</name>
    <dbReference type="NCBI Taxonomy" id="47235"/>
    <lineage>
        <taxon>Eukaryota</taxon>
        <taxon>Fungi</taxon>
        <taxon>Dikarya</taxon>
        <taxon>Ascomycota</taxon>
        <taxon>Pezizomycotina</taxon>
        <taxon>Orbiliomycetes</taxon>
        <taxon>Orbiliales</taxon>
        <taxon>Orbiliaceae</taxon>
        <taxon>Orbilia</taxon>
    </lineage>
</organism>
<keyword evidence="3" id="KW-1185">Reference proteome</keyword>
<dbReference type="AlphaFoldDB" id="A0AAN8RG52"/>
<accession>A0AAN8RG52</accession>
<comment type="caution">
    <text evidence="2">The sequence shown here is derived from an EMBL/GenBank/DDBJ whole genome shotgun (WGS) entry which is preliminary data.</text>
</comment>
<sequence length="54" mass="6412">MKQGDSNLKYFKTRSSFQREAAIQRALRIAEEMKRDAEELKRVIEELRKLISSL</sequence>
<name>A0AAN8RG52_9PEZI</name>
<evidence type="ECO:0000313" key="2">
    <source>
        <dbReference type="EMBL" id="KAK6337089.1"/>
    </source>
</evidence>
<evidence type="ECO:0000256" key="1">
    <source>
        <dbReference type="SAM" id="Coils"/>
    </source>
</evidence>
<dbReference type="Proteomes" id="UP001313282">
    <property type="component" value="Unassembled WGS sequence"/>
</dbReference>
<gene>
    <name evidence="2" type="ORF">TWF718_009875</name>
</gene>
<dbReference type="EMBL" id="JAVHNR010000007">
    <property type="protein sequence ID" value="KAK6337089.1"/>
    <property type="molecule type" value="Genomic_DNA"/>
</dbReference>
<reference evidence="2 3" key="1">
    <citation type="submission" date="2019-10" db="EMBL/GenBank/DDBJ databases">
        <authorList>
            <person name="Palmer J.M."/>
        </authorList>
    </citation>
    <scope>NUCLEOTIDE SEQUENCE [LARGE SCALE GENOMIC DNA]</scope>
    <source>
        <strain evidence="2 3">TWF718</strain>
    </source>
</reference>
<evidence type="ECO:0000313" key="3">
    <source>
        <dbReference type="Proteomes" id="UP001313282"/>
    </source>
</evidence>
<keyword evidence="1" id="KW-0175">Coiled coil</keyword>
<feature type="coiled-coil region" evidence="1">
    <location>
        <begin position="23"/>
        <end position="50"/>
    </location>
</feature>
<proteinExistence type="predicted"/>
<protein>
    <submittedName>
        <fullName evidence="2">Uncharacterized protein</fullName>
    </submittedName>
</protein>